<feature type="domain" description="BED-type" evidence="5">
    <location>
        <begin position="69"/>
        <end position="100"/>
    </location>
</feature>
<evidence type="ECO:0000256" key="4">
    <source>
        <dbReference type="SAM" id="MobiDB-lite"/>
    </source>
</evidence>
<feature type="compositionally biased region" description="Low complexity" evidence="4">
    <location>
        <begin position="288"/>
        <end position="298"/>
    </location>
</feature>
<evidence type="ECO:0000256" key="2">
    <source>
        <dbReference type="ARBA" id="ARBA00022771"/>
    </source>
</evidence>
<feature type="compositionally biased region" description="Basic and acidic residues" evidence="4">
    <location>
        <begin position="299"/>
        <end position="325"/>
    </location>
</feature>
<dbReference type="InterPro" id="IPR003656">
    <property type="entry name" value="Znf_BED"/>
</dbReference>
<sequence>MQHADPLPPYESTPVFFPDFADASQPLLQLRACRPNGLLPCPAAPGWSLDVNDLLILHPDAHRGDRAYTEWKLITCRVCGKTYDGKNGRSVARRHLQDKHGMPLAAQSRRSRWDLLRMTTDEHQHQPGVKRKRLSSSRQQAKLERIYAGFLERFGPRGLFTPFGVSLIAPKFRDEARHNSSNDKPDDKDYLDGSYGSVIIPEEILRGVAAMRDDWDEDEDDPTHRSSYSSSSSLPTQPLPREGGAPRPSLNPTTQSIPTPTAASSTTIPIHTNSFYATDKPSFPPPLAQSQPAAASSSSRKEPEVKRARIDPRENWEEAEKRVKAEGLLASRSNL</sequence>
<evidence type="ECO:0000313" key="7">
    <source>
        <dbReference type="Proteomes" id="UP000053392"/>
    </source>
</evidence>
<evidence type="ECO:0000256" key="3">
    <source>
        <dbReference type="ARBA" id="ARBA00022833"/>
    </source>
</evidence>
<keyword evidence="1" id="KW-0479">Metal-binding</keyword>
<dbReference type="EMBL" id="KN847898">
    <property type="protein sequence ID" value="KIR42373.1"/>
    <property type="molecule type" value="Genomic_DNA"/>
</dbReference>
<keyword evidence="7" id="KW-1185">Reference proteome</keyword>
<evidence type="ECO:0000313" key="6">
    <source>
        <dbReference type="EMBL" id="KIR42373.1"/>
    </source>
</evidence>
<protein>
    <recommendedName>
        <fullName evidence="5">BED-type domain-containing protein</fullName>
    </recommendedName>
</protein>
<gene>
    <name evidence="6" type="ORF">I313_01597</name>
</gene>
<keyword evidence="3" id="KW-0862">Zinc</keyword>
<keyword evidence="2" id="KW-0863">Zinc-finger</keyword>
<organism evidence="6 7">
    <name type="scientific">Cryptococcus deuterogattii Ram5</name>
    <dbReference type="NCBI Taxonomy" id="1296110"/>
    <lineage>
        <taxon>Eukaryota</taxon>
        <taxon>Fungi</taxon>
        <taxon>Dikarya</taxon>
        <taxon>Basidiomycota</taxon>
        <taxon>Agaricomycotina</taxon>
        <taxon>Tremellomycetes</taxon>
        <taxon>Tremellales</taxon>
        <taxon>Cryptococcaceae</taxon>
        <taxon>Cryptococcus</taxon>
        <taxon>Cryptococcus gattii species complex</taxon>
    </lineage>
</organism>
<dbReference type="HOGENOM" id="CLU_835638_0_0_1"/>
<proteinExistence type="predicted"/>
<feature type="region of interest" description="Disordered" evidence="4">
    <location>
        <begin position="215"/>
        <end position="335"/>
    </location>
</feature>
<dbReference type="OrthoDB" id="2333993at2759"/>
<dbReference type="Pfam" id="PF02892">
    <property type="entry name" value="zf-BED"/>
    <property type="match status" value="1"/>
</dbReference>
<accession>A0A0D0U2F1</accession>
<dbReference type="GO" id="GO:0003677">
    <property type="term" value="F:DNA binding"/>
    <property type="evidence" value="ECO:0007669"/>
    <property type="project" value="InterPro"/>
</dbReference>
<name>A0A0D0U2F1_9TREE</name>
<evidence type="ECO:0000259" key="5">
    <source>
        <dbReference type="Pfam" id="PF02892"/>
    </source>
</evidence>
<feature type="compositionally biased region" description="Low complexity" evidence="4">
    <location>
        <begin position="252"/>
        <end position="270"/>
    </location>
</feature>
<dbReference type="GO" id="GO:0008270">
    <property type="term" value="F:zinc ion binding"/>
    <property type="evidence" value="ECO:0007669"/>
    <property type="project" value="UniProtKB-KW"/>
</dbReference>
<dbReference type="Proteomes" id="UP000053392">
    <property type="component" value="Unassembled WGS sequence"/>
</dbReference>
<reference evidence="6 7" key="1">
    <citation type="submission" date="2015-01" db="EMBL/GenBank/DDBJ databases">
        <title>The Genome Sequence of Cryptococcus gattii Ram5.</title>
        <authorList>
            <consortium name="The Broad Institute Genomics Platform"/>
            <person name="Cuomo C."/>
            <person name="Litvintseva A."/>
            <person name="Chen Y."/>
            <person name="Heitman J."/>
            <person name="Sun S."/>
            <person name="Springer D."/>
            <person name="Dromer F."/>
            <person name="Young S."/>
            <person name="Zeng Q."/>
            <person name="Gargeya S."/>
            <person name="Abouelleil A."/>
            <person name="Alvarado L."/>
            <person name="Chapman S.B."/>
            <person name="Gainer-Dewar J."/>
            <person name="Goldberg J."/>
            <person name="Griggs A."/>
            <person name="Gujja S."/>
            <person name="Hansen M."/>
            <person name="Howarth C."/>
            <person name="Imamovic A."/>
            <person name="Larimer J."/>
            <person name="Murphy C."/>
            <person name="Naylor J."/>
            <person name="Pearson M."/>
            <person name="Priest M."/>
            <person name="Roberts A."/>
            <person name="Saif S."/>
            <person name="Shea T."/>
            <person name="Sykes S."/>
            <person name="Wortman J."/>
            <person name="Nusbaum C."/>
            <person name="Birren B."/>
        </authorList>
    </citation>
    <scope>NUCLEOTIDE SEQUENCE [LARGE SCALE GENOMIC DNA]</scope>
    <source>
        <strain evidence="6 7">Ram5</strain>
    </source>
</reference>
<dbReference type="AlphaFoldDB" id="A0A0D0U2F1"/>
<evidence type="ECO:0000256" key="1">
    <source>
        <dbReference type="ARBA" id="ARBA00022723"/>
    </source>
</evidence>